<evidence type="ECO:0000313" key="5">
    <source>
        <dbReference type="EMBL" id="AIY15742.1"/>
    </source>
</evidence>
<evidence type="ECO:0000256" key="1">
    <source>
        <dbReference type="ARBA" id="ARBA00001974"/>
    </source>
</evidence>
<feature type="binding site" evidence="4">
    <location>
        <begin position="76"/>
        <end position="77"/>
    </location>
    <ligand>
        <name>FAD</name>
        <dbReference type="ChEBI" id="CHEBI:57692"/>
    </ligand>
</feature>
<dbReference type="PRINTS" id="PR00757">
    <property type="entry name" value="AMINEOXDASEF"/>
</dbReference>
<keyword evidence="3 5" id="KW-0560">Oxidoreductase</keyword>
<dbReference type="AlphaFoldDB" id="A0A0A1DGM1"/>
<keyword evidence="6" id="KW-1185">Reference proteome</keyword>
<dbReference type="Gene3D" id="3.90.660.10">
    <property type="match status" value="1"/>
</dbReference>
<dbReference type="STRING" id="2045.KR76_01295"/>
<dbReference type="eggNOG" id="COG1231">
    <property type="taxonomic scope" value="Bacteria"/>
</dbReference>
<evidence type="ECO:0000256" key="3">
    <source>
        <dbReference type="ARBA" id="ARBA00023002"/>
    </source>
</evidence>
<dbReference type="InterPro" id="IPR001613">
    <property type="entry name" value="Flavin_amine_oxidase"/>
</dbReference>
<protein>
    <submittedName>
        <fullName evidence="5">Amine oxidase [flavin-containing]</fullName>
        <ecNumber evidence="5">1.4.3.4</ecNumber>
    </submittedName>
</protein>
<evidence type="ECO:0000313" key="6">
    <source>
        <dbReference type="Proteomes" id="UP000030300"/>
    </source>
</evidence>
<evidence type="ECO:0000256" key="2">
    <source>
        <dbReference type="ARBA" id="ARBA00005995"/>
    </source>
</evidence>
<dbReference type="InterPro" id="IPR006311">
    <property type="entry name" value="TAT_signal"/>
</dbReference>
<dbReference type="SUPFAM" id="SSF51905">
    <property type="entry name" value="FAD/NAD(P)-binding domain"/>
    <property type="match status" value="1"/>
</dbReference>
<dbReference type="PROSITE" id="PS51318">
    <property type="entry name" value="TAT"/>
    <property type="match status" value="1"/>
</dbReference>
<dbReference type="EC" id="1.4.3.4" evidence="5"/>
<name>A0A0A1DGM1_NOCSI</name>
<sequence>MSTLSSSPLGRRGVLAGGAAAVGLLATDALEQEVVAATLQGRLPRKVDVVVVGAGIAGLVAARQVARSGKSVLVVEARKRVGGRVLNHELRTGGTIEAGGAFVGPTQDHIKRLARQLGVATFDEYVTGKNVYISSLLGRQEFTGTVPPDPTILLDAALALKRLNAFAAQVPVDAPWAHPRAAEWDRTTLGDWLRRNTLNSRGVEHLIRAWTQPGFGSDPDELSLLFVLHYIACSGNEATIGTFERNSDTVDGAQESRFVGGSQRVPLLLAKKLGKRVALGAAVTRIEHVGHGVRVHTRRGRVQARRVIVAAPPKQVLGIDFAPGLPAGRRALLQHLQMGKLMKCDAVYDKPFWRDAGLTGFGIADSGAVRAAFDNGVKDTGHGILLAFVGGSTWRQYGTRSVAERRTAVLEGFARMFGDQALHPLEYTEHDWTKERWTGGGPTAIYAPGVMTAHGRHIRTPFRRIHWAGTETSTYWNGYMDGAVRSGERAAIEVLDKL</sequence>
<evidence type="ECO:0000256" key="4">
    <source>
        <dbReference type="PIRSR" id="PIRSR601613-1"/>
    </source>
</evidence>
<dbReference type="GeneID" id="96607631"/>
<dbReference type="InterPro" id="IPR002937">
    <property type="entry name" value="Amino_oxidase"/>
</dbReference>
<dbReference type="PANTHER" id="PTHR43563">
    <property type="entry name" value="AMINE OXIDASE"/>
    <property type="match status" value="1"/>
</dbReference>
<dbReference type="Gene3D" id="1.10.405.10">
    <property type="entry name" value="Guanine Nucleotide Dissociation Inhibitor, domain 1"/>
    <property type="match status" value="1"/>
</dbReference>
<gene>
    <name evidence="5" type="ORF">KR76_01295</name>
</gene>
<comment type="cofactor">
    <cofactor evidence="1">
        <name>FAD</name>
        <dbReference type="ChEBI" id="CHEBI:57692"/>
    </cofactor>
</comment>
<reference evidence="5 6" key="1">
    <citation type="journal article" date="2015" name="Genome Announc.">
        <title>Complete Genome Sequence of Steroid-Transforming Nocardioides simplex VKM Ac-2033D.</title>
        <authorList>
            <person name="Shtratnikova V.Y."/>
            <person name="Schelkunov M.I."/>
            <person name="Pekov Y.A."/>
            <person name="Fokina V.V."/>
            <person name="Logacheva M.D."/>
            <person name="Sokolov S.L."/>
            <person name="Bragin E.Y."/>
            <person name="Ashapkin V.V."/>
            <person name="Donova M.V."/>
        </authorList>
    </citation>
    <scope>NUCLEOTIDE SEQUENCE [LARGE SCALE GENOMIC DNA]</scope>
    <source>
        <strain evidence="5 6">VKM Ac-2033D</strain>
    </source>
</reference>
<dbReference type="InterPro" id="IPR050703">
    <property type="entry name" value="Flavin_MAO"/>
</dbReference>
<dbReference type="InterPro" id="IPR036188">
    <property type="entry name" value="FAD/NAD-bd_sf"/>
</dbReference>
<dbReference type="SUPFAM" id="SSF54373">
    <property type="entry name" value="FAD-linked reductases, C-terminal domain"/>
    <property type="match status" value="1"/>
</dbReference>
<dbReference type="PANTHER" id="PTHR43563:SF1">
    <property type="entry name" value="AMINE OXIDASE [FLAVIN-CONTAINING] B"/>
    <property type="match status" value="1"/>
</dbReference>
<dbReference type="EMBL" id="CP009896">
    <property type="protein sequence ID" value="AIY15742.1"/>
    <property type="molecule type" value="Genomic_DNA"/>
</dbReference>
<dbReference type="KEGG" id="psim:KR76_01295"/>
<dbReference type="HOGENOM" id="CLU_004498_0_4_11"/>
<accession>A0A0A1DGM1</accession>
<dbReference type="GO" id="GO:0097621">
    <property type="term" value="F:monoamine oxidase activity"/>
    <property type="evidence" value="ECO:0007669"/>
    <property type="project" value="UniProtKB-EC"/>
</dbReference>
<organism evidence="5 6">
    <name type="scientific">Nocardioides simplex</name>
    <name type="common">Arthrobacter simplex</name>
    <dbReference type="NCBI Taxonomy" id="2045"/>
    <lineage>
        <taxon>Bacteria</taxon>
        <taxon>Bacillati</taxon>
        <taxon>Actinomycetota</taxon>
        <taxon>Actinomycetes</taxon>
        <taxon>Propionibacteriales</taxon>
        <taxon>Nocardioidaceae</taxon>
        <taxon>Pimelobacter</taxon>
    </lineage>
</organism>
<feature type="binding site" evidence="4">
    <location>
        <position position="283"/>
    </location>
    <ligand>
        <name>FAD</name>
        <dbReference type="ChEBI" id="CHEBI:57692"/>
    </ligand>
</feature>
<dbReference type="Pfam" id="PF01593">
    <property type="entry name" value="Amino_oxidase"/>
    <property type="match status" value="1"/>
</dbReference>
<comment type="similarity">
    <text evidence="2">Belongs to the flavin monoamine oxidase family.</text>
</comment>
<feature type="binding site" evidence="4">
    <location>
        <position position="388"/>
    </location>
    <ligand>
        <name>substrate</name>
    </ligand>
</feature>
<feature type="binding site" evidence="4">
    <location>
        <position position="471"/>
    </location>
    <ligand>
        <name>FAD</name>
        <dbReference type="ChEBI" id="CHEBI:57692"/>
    </ligand>
</feature>
<dbReference type="Proteomes" id="UP000030300">
    <property type="component" value="Chromosome"/>
</dbReference>
<dbReference type="Gene3D" id="3.50.50.60">
    <property type="entry name" value="FAD/NAD(P)-binding domain"/>
    <property type="match status" value="1"/>
</dbReference>
<proteinExistence type="inferred from homology"/>
<dbReference type="RefSeq" id="WP_038676063.1">
    <property type="nucleotide sequence ID" value="NZ_BJMC01000025.1"/>
</dbReference>